<gene>
    <name evidence="2" type="ORF">DSM5745_00076</name>
</gene>
<dbReference type="SUPFAM" id="SSF81383">
    <property type="entry name" value="F-box domain"/>
    <property type="match status" value="1"/>
</dbReference>
<dbReference type="SUPFAM" id="SSF50998">
    <property type="entry name" value="Quinoprotein alcohol dehydrogenase-like"/>
    <property type="match status" value="1"/>
</dbReference>
<comment type="caution">
    <text evidence="2">The sequence shown here is derived from an EMBL/GenBank/DDBJ whole genome shotgun (WGS) entry which is preliminary data.</text>
</comment>
<dbReference type="Proteomes" id="UP000256690">
    <property type="component" value="Unassembled WGS sequence"/>
</dbReference>
<reference evidence="2 3" key="1">
    <citation type="journal article" date="2018" name="IMA Fungus">
        <title>IMA Genome-F 9: Draft genome sequence of Annulohypoxylon stygium, Aspergillus mulundensis, Berkeleyomyces basicola (syn. Thielaviopsis basicola), Ceratocystis smalleyi, two Cercospora beticola strains, Coleophoma cylindrospora, Fusarium fracticaudum, Phialophora cf. hyalina, and Morchella septimelata.</title>
        <authorList>
            <person name="Wingfield B.D."/>
            <person name="Bills G.F."/>
            <person name="Dong Y."/>
            <person name="Huang W."/>
            <person name="Nel W.J."/>
            <person name="Swalarsk-Parry B.S."/>
            <person name="Vaghefi N."/>
            <person name="Wilken P.M."/>
            <person name="An Z."/>
            <person name="de Beer Z.W."/>
            <person name="De Vos L."/>
            <person name="Chen L."/>
            <person name="Duong T.A."/>
            <person name="Gao Y."/>
            <person name="Hammerbacher A."/>
            <person name="Kikkert J.R."/>
            <person name="Li Y."/>
            <person name="Li H."/>
            <person name="Li K."/>
            <person name="Li Q."/>
            <person name="Liu X."/>
            <person name="Ma X."/>
            <person name="Naidoo K."/>
            <person name="Pethybridge S.J."/>
            <person name="Sun J."/>
            <person name="Steenkamp E.T."/>
            <person name="van der Nest M.A."/>
            <person name="van Wyk S."/>
            <person name="Wingfield M.J."/>
            <person name="Xiong C."/>
            <person name="Yue Q."/>
            <person name="Zhang X."/>
        </authorList>
    </citation>
    <scope>NUCLEOTIDE SEQUENCE [LARGE SCALE GENOMIC DNA]</scope>
    <source>
        <strain evidence="2 3">DSM 5745</strain>
    </source>
</reference>
<protein>
    <recommendedName>
        <fullName evidence="1">F-box domain-containing protein</fullName>
    </recommendedName>
</protein>
<dbReference type="InterPro" id="IPR011047">
    <property type="entry name" value="Quinoprotein_ADH-like_sf"/>
</dbReference>
<dbReference type="InterPro" id="IPR001810">
    <property type="entry name" value="F-box_dom"/>
</dbReference>
<dbReference type="EMBL" id="PVWQ01000001">
    <property type="protein sequence ID" value="RDW92754.1"/>
    <property type="molecule type" value="Genomic_DNA"/>
</dbReference>
<feature type="domain" description="F-box" evidence="1">
    <location>
        <begin position="24"/>
        <end position="53"/>
    </location>
</feature>
<accession>A0A3D8T2H8</accession>
<dbReference type="Pfam" id="PF00646">
    <property type="entry name" value="F-box"/>
    <property type="match status" value="1"/>
</dbReference>
<organism evidence="2 3">
    <name type="scientific">Aspergillus mulundensis</name>
    <dbReference type="NCBI Taxonomy" id="1810919"/>
    <lineage>
        <taxon>Eukaryota</taxon>
        <taxon>Fungi</taxon>
        <taxon>Dikarya</taxon>
        <taxon>Ascomycota</taxon>
        <taxon>Pezizomycotina</taxon>
        <taxon>Eurotiomycetes</taxon>
        <taxon>Eurotiomycetidae</taxon>
        <taxon>Eurotiales</taxon>
        <taxon>Aspergillaceae</taxon>
        <taxon>Aspergillus</taxon>
        <taxon>Aspergillus subgen. Nidulantes</taxon>
    </lineage>
</organism>
<dbReference type="GeneID" id="38110446"/>
<dbReference type="CDD" id="cd09917">
    <property type="entry name" value="F-box_SF"/>
    <property type="match status" value="1"/>
</dbReference>
<sequence length="517" mass="58113">MTTTTNLKMTSKGSPAKADPFAVLNYDCLSLILDHVPLRDLANAQCVSTEWYLQIQEWITTRGLQVHFPAVWAEMRLQPQWKGRGAEAHRRRKIPGIFRECAMQQRTNNAWVGGDTDWTTHCVGEGESEVGRAGIQAAGDFLAWKDGESICWKRAGYWVDEHGQRCGYPTRTVNIKVLGLAQVVYLRLHASGLLFVGHAQRWNDMSFVFRMCMFELETDEELWSWNYRLQSNGLRTEKPPIELIAMGWDKIYFRRTGRTYRALYDPAAAGVAAYDLRTGTFLHSLPLFTSKLLVESETRVWRLGGREVIVGVSLGRPDKHTDKLHFINAQTGSTIQTIPIDGCTGHRIVVSSRPGELAFAVVGRKACEGEGASVAVSIPFHYDREAEMFVQRDTQHFDLSQIPMAPKDIVHWDPFKGVMVVVNNTSNGFTLAFSYPMLQPKSPVDNAKRRVWLQQSLKEITDVKVGAGGNRLYLFHAGRFVGPGLLYKDQVDVLEFGPGGGLPLEFANCLHAPDRVD</sequence>
<name>A0A3D8T2H8_9EURO</name>
<evidence type="ECO:0000259" key="1">
    <source>
        <dbReference type="Pfam" id="PF00646"/>
    </source>
</evidence>
<dbReference type="OrthoDB" id="4513447at2759"/>
<proteinExistence type="predicted"/>
<evidence type="ECO:0000313" key="3">
    <source>
        <dbReference type="Proteomes" id="UP000256690"/>
    </source>
</evidence>
<dbReference type="InterPro" id="IPR036047">
    <property type="entry name" value="F-box-like_dom_sf"/>
</dbReference>
<dbReference type="AlphaFoldDB" id="A0A3D8T2H8"/>
<keyword evidence="3" id="KW-1185">Reference proteome</keyword>
<evidence type="ECO:0000313" key="2">
    <source>
        <dbReference type="EMBL" id="RDW92754.1"/>
    </source>
</evidence>
<dbReference type="RefSeq" id="XP_026607937.1">
    <property type="nucleotide sequence ID" value="XM_026742092.1"/>
</dbReference>